<accession>A0AAN8EKS5</accession>
<comment type="caution">
    <text evidence="2">The sequence shown here is derived from an EMBL/GenBank/DDBJ whole genome shotgun (WGS) entry which is preliminary data.</text>
</comment>
<feature type="compositionally biased region" description="Basic and acidic residues" evidence="1">
    <location>
        <begin position="38"/>
        <end position="65"/>
    </location>
</feature>
<keyword evidence="3" id="KW-1185">Reference proteome</keyword>
<dbReference type="Proteomes" id="UP001316803">
    <property type="component" value="Unassembled WGS sequence"/>
</dbReference>
<protein>
    <submittedName>
        <fullName evidence="2">Uncharacterized protein</fullName>
    </submittedName>
</protein>
<feature type="compositionally biased region" description="Polar residues" evidence="1">
    <location>
        <begin position="11"/>
        <end position="25"/>
    </location>
</feature>
<organism evidence="2 3">
    <name type="scientific">Knufia fluminis</name>
    <dbReference type="NCBI Taxonomy" id="191047"/>
    <lineage>
        <taxon>Eukaryota</taxon>
        <taxon>Fungi</taxon>
        <taxon>Dikarya</taxon>
        <taxon>Ascomycota</taxon>
        <taxon>Pezizomycotina</taxon>
        <taxon>Eurotiomycetes</taxon>
        <taxon>Chaetothyriomycetidae</taxon>
        <taxon>Chaetothyriales</taxon>
        <taxon>Trichomeriaceae</taxon>
        <taxon>Knufia</taxon>
    </lineage>
</organism>
<evidence type="ECO:0000313" key="3">
    <source>
        <dbReference type="Proteomes" id="UP001316803"/>
    </source>
</evidence>
<gene>
    <name evidence="2" type="ORF">OHC33_007087</name>
</gene>
<name>A0AAN8EKS5_9EURO</name>
<dbReference type="EMBL" id="JAKLMC020000018">
    <property type="protein sequence ID" value="KAK5951795.1"/>
    <property type="molecule type" value="Genomic_DNA"/>
</dbReference>
<evidence type="ECO:0000256" key="1">
    <source>
        <dbReference type="SAM" id="MobiDB-lite"/>
    </source>
</evidence>
<sequence>MAPAKRPLQESDPNVETRSAKASKTNSKKQVHGGTLESDDKSDNQETSDKGEENEHGEATHDVRESYTTPNDPRIPIDELPPHEYILILRPGSDAFAEARSKTKQPGSDEWDKYCELQDKANEGVPALEPVSEMPEHKWSMMRGAWIQFSDALKEAGYRNPDAFGMHIFTDWEGYGMHELVENFLVRFHKLFLVKEENQCIQDMWCVITGLIYFMKQHHSGFELFGHIDDGDRVCRCLALVGNAFLAMLNSLDRAKQLKGQGSDFKDLAIVMAFYLSLTEEYDDDTFNDATLWNVKIVEYAKKSGIDLAGCGVFGTDDLVSALEENVEDDEKEPWPKEGPDRWDFKKAFQEHQKLFATTGGKLGGKHYDITQMSRSERAGFSFDGKDPLKEFSDKDIKSGVLVVDPK</sequence>
<feature type="region of interest" description="Disordered" evidence="1">
    <location>
        <begin position="1"/>
        <end position="77"/>
    </location>
</feature>
<dbReference type="AlphaFoldDB" id="A0AAN8EKS5"/>
<proteinExistence type="predicted"/>
<reference evidence="2 3" key="1">
    <citation type="submission" date="2022-12" db="EMBL/GenBank/DDBJ databases">
        <title>Genomic features and morphological characterization of a novel Knufia sp. strain isolated from spacecraft assembly facility.</title>
        <authorList>
            <person name="Teixeira M."/>
            <person name="Chander A.M."/>
            <person name="Stajich J.E."/>
            <person name="Venkateswaran K."/>
        </authorList>
    </citation>
    <scope>NUCLEOTIDE SEQUENCE [LARGE SCALE GENOMIC DNA]</scope>
    <source>
        <strain evidence="2 3">FJI-L2-BK-P2</strain>
    </source>
</reference>
<evidence type="ECO:0000313" key="2">
    <source>
        <dbReference type="EMBL" id="KAK5951795.1"/>
    </source>
</evidence>